<dbReference type="Gene3D" id="2.60.40.1120">
    <property type="entry name" value="Carboxypeptidase-like, regulatory domain"/>
    <property type="match status" value="1"/>
</dbReference>
<keyword evidence="4" id="KW-0732">Signal</keyword>
<dbReference type="AlphaFoldDB" id="A0A7W9BUM4"/>
<organism evidence="6 7">
    <name type="scientific">Sphingomonas prati</name>
    <dbReference type="NCBI Taxonomy" id="1843237"/>
    <lineage>
        <taxon>Bacteria</taxon>
        <taxon>Pseudomonadati</taxon>
        <taxon>Pseudomonadota</taxon>
        <taxon>Alphaproteobacteria</taxon>
        <taxon>Sphingomonadales</taxon>
        <taxon>Sphingomonadaceae</taxon>
        <taxon>Sphingomonas</taxon>
    </lineage>
</organism>
<dbReference type="OrthoDB" id="9768147at2"/>
<evidence type="ECO:0000256" key="3">
    <source>
        <dbReference type="ARBA" id="ARBA00023237"/>
    </source>
</evidence>
<accession>A0A7W9BUM4</accession>
<evidence type="ECO:0000259" key="5">
    <source>
        <dbReference type="Pfam" id="PF25183"/>
    </source>
</evidence>
<gene>
    <name evidence="6" type="ORF">FHS99_002920</name>
</gene>
<reference evidence="6 7" key="1">
    <citation type="submission" date="2020-08" db="EMBL/GenBank/DDBJ databases">
        <title>Genomic Encyclopedia of Type Strains, Phase IV (KMG-IV): sequencing the most valuable type-strain genomes for metagenomic binning, comparative biology and taxonomic classification.</title>
        <authorList>
            <person name="Goeker M."/>
        </authorList>
    </citation>
    <scope>NUCLEOTIDE SEQUENCE [LARGE SCALE GENOMIC DNA]</scope>
    <source>
        <strain evidence="6 7">DSM 103336</strain>
    </source>
</reference>
<evidence type="ECO:0000256" key="1">
    <source>
        <dbReference type="ARBA" id="ARBA00004442"/>
    </source>
</evidence>
<evidence type="ECO:0000313" key="6">
    <source>
        <dbReference type="EMBL" id="MBB5730417.1"/>
    </source>
</evidence>
<name>A0A7W9BUM4_9SPHN</name>
<sequence>MTSNLRLLGATFLARSTSIRALTAFAVSAMVVPSVAAAQDFQNVTASGRIVTTAGAGVPGATVAFQSAAQGFTRTTTTDGGGNYRLPQLPLGTYTVTITATGFTTSTQGGVVLEPDQASNQFSLAAVGETGAADNAAGAAAGGDAIVVTGTRTRTIDFERTTTGTVVNVTEIARQVPVDRSLTAIIRLSPGTSQGDSAFGDLASFSGASVSENQFFVNGLNVTNFRKGLGSTTVPFEFYDTVDIKNGGYPAEFGRATGGFVSATTKSGSNEFHAGAVLSYTPDFLRSDSPNTFRDDNDGDIRESRNAYFYASGPLIKDRLFFYGFYQARHTQQGDGSVTDQRYSERVGDSPYWGGKLDAIIADGHRLEFTYFDTSRTETITNLDYDVTTNQRTLFQSSDVEKFGGKNFVGRYTGTFTEWLTLSAAYGKNKDREVTQSSSDNPYILDQRTGTAQSIGNPTATRTSSFDTREFYRADADIYFNLLGSHHIRGGYDRENLTSDTTSSYNGGVAYTYLTAAAGNRYAPAGTEYVSARTYFNGGVFKTRNEAFYIQDTWSLFNNRLNLSLGVRNDRFTNKNVDGETYYESGDQWGPRLGFTFDPTGDARTKIYGSFGRIFQPVATNTNIRLAGAETDYTRYYQLLGVNADNSPILGQALSFTGGSSACPGSTDANCQLVSDGTATPTEATVSKSLKPQSIDEYIIGGERRLGSRIRVGLYGTYRKLNASLEDAAIDQGVLAYCNREGISGCEDIWTGFHQYVLINPGEAATITLSDPINGEATARTVSFTAEELGYPKARRTYKAITATFNREFDGLWTLNGSYTYAKNRGNIEGGVKSDNGQSDSGLTTDFDQPGFTQGAYGYLPGDRRHNIKLYGAFQVRPWLLIGANFAAVSPRRFGCIGLVPDSVDPFANAYGSAGNFCPIVDGQVSDDNETVLVQRGSVFKSDWNTSTDLTLSFRPQPENRNLTFEVSVFNVFNQKAKIDYDEQGTDDGGAASATYRLPTSYQSPRSARFVARIGF</sequence>
<evidence type="ECO:0000256" key="2">
    <source>
        <dbReference type="ARBA" id="ARBA00023136"/>
    </source>
</evidence>
<dbReference type="SUPFAM" id="SSF49452">
    <property type="entry name" value="Starch-binding domain-like"/>
    <property type="match status" value="1"/>
</dbReference>
<dbReference type="Gene3D" id="2.40.170.20">
    <property type="entry name" value="TonB-dependent receptor, beta-barrel domain"/>
    <property type="match status" value="1"/>
</dbReference>
<dbReference type="InterPro" id="IPR013784">
    <property type="entry name" value="Carb-bd-like_fold"/>
</dbReference>
<dbReference type="EMBL" id="JACIJR010000007">
    <property type="protein sequence ID" value="MBB5730417.1"/>
    <property type="molecule type" value="Genomic_DNA"/>
</dbReference>
<feature type="signal peptide" evidence="4">
    <location>
        <begin position="1"/>
        <end position="38"/>
    </location>
</feature>
<dbReference type="Pfam" id="PF25183">
    <property type="entry name" value="OMP_b-brl_4"/>
    <property type="match status" value="1"/>
</dbReference>
<keyword evidence="2" id="KW-0472">Membrane</keyword>
<evidence type="ECO:0000256" key="4">
    <source>
        <dbReference type="SAM" id="SignalP"/>
    </source>
</evidence>
<comment type="subcellular location">
    <subcellularLocation>
        <location evidence="1">Cell outer membrane</location>
    </subcellularLocation>
</comment>
<dbReference type="SUPFAM" id="SSF56935">
    <property type="entry name" value="Porins"/>
    <property type="match status" value="1"/>
</dbReference>
<keyword evidence="7" id="KW-1185">Reference proteome</keyword>
<feature type="domain" description="TonB-dependent transporter Oar-like beta-barrel" evidence="5">
    <location>
        <begin position="349"/>
        <end position="875"/>
    </location>
</feature>
<proteinExistence type="predicted"/>
<dbReference type="Proteomes" id="UP000546701">
    <property type="component" value="Unassembled WGS sequence"/>
</dbReference>
<feature type="chain" id="PRO_5031228219" description="TonB-dependent transporter Oar-like beta-barrel domain-containing protein" evidence="4">
    <location>
        <begin position="39"/>
        <end position="1016"/>
    </location>
</feature>
<dbReference type="Pfam" id="PF13620">
    <property type="entry name" value="CarboxypepD_reg"/>
    <property type="match status" value="1"/>
</dbReference>
<comment type="caution">
    <text evidence="6">The sequence shown here is derived from an EMBL/GenBank/DDBJ whole genome shotgun (WGS) entry which is preliminary data.</text>
</comment>
<dbReference type="InterPro" id="IPR037066">
    <property type="entry name" value="Plug_dom_sf"/>
</dbReference>
<dbReference type="RefSeq" id="WP_157177058.1">
    <property type="nucleotide sequence ID" value="NZ_BMJP01000005.1"/>
</dbReference>
<dbReference type="GO" id="GO:0030246">
    <property type="term" value="F:carbohydrate binding"/>
    <property type="evidence" value="ECO:0007669"/>
    <property type="project" value="InterPro"/>
</dbReference>
<dbReference type="InterPro" id="IPR036942">
    <property type="entry name" value="Beta-barrel_TonB_sf"/>
</dbReference>
<protein>
    <recommendedName>
        <fullName evidence="5">TonB-dependent transporter Oar-like beta-barrel domain-containing protein</fullName>
    </recommendedName>
</protein>
<dbReference type="Gene3D" id="2.170.130.10">
    <property type="entry name" value="TonB-dependent receptor, plug domain"/>
    <property type="match status" value="1"/>
</dbReference>
<keyword evidence="3" id="KW-0998">Cell outer membrane</keyword>
<evidence type="ECO:0000313" key="7">
    <source>
        <dbReference type="Proteomes" id="UP000546701"/>
    </source>
</evidence>
<dbReference type="GO" id="GO:0009279">
    <property type="term" value="C:cell outer membrane"/>
    <property type="evidence" value="ECO:0007669"/>
    <property type="project" value="UniProtKB-SubCell"/>
</dbReference>
<dbReference type="InterPro" id="IPR057601">
    <property type="entry name" value="Oar-like_b-barrel"/>
</dbReference>